<name>A0A1G2FYU0_9BACT</name>
<organism evidence="2 3">
    <name type="scientific">Candidatus Ryanbacteria bacterium RIFCSPHIGHO2_01_45_13</name>
    <dbReference type="NCBI Taxonomy" id="1802112"/>
    <lineage>
        <taxon>Bacteria</taxon>
        <taxon>Candidatus Ryaniibacteriota</taxon>
    </lineage>
</organism>
<proteinExistence type="predicted"/>
<gene>
    <name evidence="2" type="ORF">A2W41_02170</name>
</gene>
<sequence length="168" mass="19221">MNPEKPNFNPEPPKEENKEIKGDGFVMGGKDRKPSRFSSFSHDTSVEFRPGETNEGKIKAKEEAMKKEIERTKNFTDADYAEDLLSGMLETNNPYSETFKIKPDGKFDKILRADGAPVYLVAYGDTPAELYKIAAEIEKKHPEYYFAFETDPQGQWMKYTVSKSETEK</sequence>
<feature type="compositionally biased region" description="Basic and acidic residues" evidence="1">
    <location>
        <begin position="12"/>
        <end position="22"/>
    </location>
</feature>
<dbReference type="EMBL" id="MHNI01000012">
    <property type="protein sequence ID" value="OGZ42902.1"/>
    <property type="molecule type" value="Genomic_DNA"/>
</dbReference>
<reference evidence="2 3" key="1">
    <citation type="journal article" date="2016" name="Nat. Commun.">
        <title>Thousands of microbial genomes shed light on interconnected biogeochemical processes in an aquifer system.</title>
        <authorList>
            <person name="Anantharaman K."/>
            <person name="Brown C.T."/>
            <person name="Hug L.A."/>
            <person name="Sharon I."/>
            <person name="Castelle C.J."/>
            <person name="Probst A.J."/>
            <person name="Thomas B.C."/>
            <person name="Singh A."/>
            <person name="Wilkins M.J."/>
            <person name="Karaoz U."/>
            <person name="Brodie E.L."/>
            <person name="Williams K.H."/>
            <person name="Hubbard S.S."/>
            <person name="Banfield J.F."/>
        </authorList>
    </citation>
    <scope>NUCLEOTIDE SEQUENCE [LARGE SCALE GENOMIC DNA]</scope>
</reference>
<dbReference type="Proteomes" id="UP000176700">
    <property type="component" value="Unassembled WGS sequence"/>
</dbReference>
<dbReference type="AlphaFoldDB" id="A0A1G2FYU0"/>
<protein>
    <submittedName>
        <fullName evidence="2">Uncharacterized protein</fullName>
    </submittedName>
</protein>
<evidence type="ECO:0000256" key="1">
    <source>
        <dbReference type="SAM" id="MobiDB-lite"/>
    </source>
</evidence>
<feature type="compositionally biased region" description="Basic and acidic residues" evidence="1">
    <location>
        <begin position="44"/>
        <end position="56"/>
    </location>
</feature>
<feature type="region of interest" description="Disordered" evidence="1">
    <location>
        <begin position="1"/>
        <end position="56"/>
    </location>
</feature>
<evidence type="ECO:0000313" key="2">
    <source>
        <dbReference type="EMBL" id="OGZ42902.1"/>
    </source>
</evidence>
<accession>A0A1G2FYU0</accession>
<evidence type="ECO:0000313" key="3">
    <source>
        <dbReference type="Proteomes" id="UP000176700"/>
    </source>
</evidence>
<comment type="caution">
    <text evidence="2">The sequence shown here is derived from an EMBL/GenBank/DDBJ whole genome shotgun (WGS) entry which is preliminary data.</text>
</comment>